<evidence type="ECO:0000259" key="10">
    <source>
        <dbReference type="PROSITE" id="PS51755"/>
    </source>
</evidence>
<feature type="domain" description="OmpR/PhoB-type" evidence="10">
    <location>
        <begin position="124"/>
        <end position="222"/>
    </location>
</feature>
<feature type="domain" description="Response regulatory" evidence="9">
    <location>
        <begin position="3"/>
        <end position="115"/>
    </location>
</feature>
<dbReference type="CDD" id="cd00383">
    <property type="entry name" value="trans_reg_C"/>
    <property type="match status" value="1"/>
</dbReference>
<sequence>MDKILIIEDNNDMQQLLKKVFSAQYETVSAFSGTEGLLLFEQQTFQLILLDRMLPGKSGDIVLQEIRKSSEIPVIMITALDDSSEKAQLLLVGADDYITKPFDIDELQARIVVQLRNHSGQNIKDILQYKNLTLLPSEYAISNGKEKCMLKRKEFDILKLLFNNPQMIFTKEKLYEMVWAEKYYGDENTINVHISNLRKKLAQLDDTEQYIETIWGIGVRLA</sequence>
<feature type="modified residue" description="4-aspartylphosphate" evidence="7">
    <location>
        <position position="51"/>
    </location>
</feature>
<dbReference type="InterPro" id="IPR001867">
    <property type="entry name" value="OmpR/PhoB-type_DNA-bd"/>
</dbReference>
<keyword evidence="6" id="KW-0804">Transcription</keyword>
<evidence type="ECO:0000256" key="5">
    <source>
        <dbReference type="ARBA" id="ARBA00023159"/>
    </source>
</evidence>
<dbReference type="SMART" id="SM00862">
    <property type="entry name" value="Trans_reg_C"/>
    <property type="match status" value="1"/>
</dbReference>
<evidence type="ECO:0000259" key="9">
    <source>
        <dbReference type="PROSITE" id="PS50110"/>
    </source>
</evidence>
<dbReference type="SMART" id="SM00448">
    <property type="entry name" value="REC"/>
    <property type="match status" value="1"/>
</dbReference>
<name>A0A9X2FFN0_9LACO</name>
<dbReference type="CDD" id="cd17574">
    <property type="entry name" value="REC_OmpR"/>
    <property type="match status" value="1"/>
</dbReference>
<dbReference type="Gene3D" id="1.10.10.10">
    <property type="entry name" value="Winged helix-like DNA-binding domain superfamily/Winged helix DNA-binding domain"/>
    <property type="match status" value="1"/>
</dbReference>
<evidence type="ECO:0000313" key="11">
    <source>
        <dbReference type="EMBL" id="MCP0885722.1"/>
    </source>
</evidence>
<dbReference type="Proteomes" id="UP001139006">
    <property type="component" value="Unassembled WGS sequence"/>
</dbReference>
<organism evidence="11 12">
    <name type="scientific">Ligilactobacillus ubinensis</name>
    <dbReference type="NCBI Taxonomy" id="2876789"/>
    <lineage>
        <taxon>Bacteria</taxon>
        <taxon>Bacillati</taxon>
        <taxon>Bacillota</taxon>
        <taxon>Bacilli</taxon>
        <taxon>Lactobacillales</taxon>
        <taxon>Lactobacillaceae</taxon>
        <taxon>Ligilactobacillus</taxon>
    </lineage>
</organism>
<dbReference type="InterPro" id="IPR036388">
    <property type="entry name" value="WH-like_DNA-bd_sf"/>
</dbReference>
<evidence type="ECO:0000256" key="8">
    <source>
        <dbReference type="PROSITE-ProRule" id="PRU01091"/>
    </source>
</evidence>
<accession>A0A9X2FFN0</accession>
<dbReference type="SUPFAM" id="SSF52172">
    <property type="entry name" value="CheY-like"/>
    <property type="match status" value="1"/>
</dbReference>
<dbReference type="FunFam" id="1.10.10.10:FF:000018">
    <property type="entry name" value="DNA-binding response regulator ResD"/>
    <property type="match status" value="1"/>
</dbReference>
<keyword evidence="3" id="KW-0805">Transcription regulation</keyword>
<dbReference type="InterPro" id="IPR001789">
    <property type="entry name" value="Sig_transdc_resp-reg_receiver"/>
</dbReference>
<evidence type="ECO:0000256" key="6">
    <source>
        <dbReference type="ARBA" id="ARBA00023163"/>
    </source>
</evidence>
<dbReference type="RefSeq" id="WP_253358340.1">
    <property type="nucleotide sequence ID" value="NZ_JAIULA010000001.1"/>
</dbReference>
<comment type="caution">
    <text evidence="11">The sequence shown here is derived from an EMBL/GenBank/DDBJ whole genome shotgun (WGS) entry which is preliminary data.</text>
</comment>
<protein>
    <submittedName>
        <fullName evidence="11">Response regulator transcription factor</fullName>
    </submittedName>
</protein>
<dbReference type="GO" id="GO:0000976">
    <property type="term" value="F:transcription cis-regulatory region binding"/>
    <property type="evidence" value="ECO:0007669"/>
    <property type="project" value="TreeGrafter"/>
</dbReference>
<dbReference type="AlphaFoldDB" id="A0A9X2FFN0"/>
<dbReference type="PANTHER" id="PTHR48111:SF2">
    <property type="entry name" value="RESPONSE REGULATOR SAER"/>
    <property type="match status" value="1"/>
</dbReference>
<proteinExistence type="predicted"/>
<dbReference type="Gene3D" id="3.40.50.2300">
    <property type="match status" value="1"/>
</dbReference>
<evidence type="ECO:0000256" key="2">
    <source>
        <dbReference type="ARBA" id="ARBA00023012"/>
    </source>
</evidence>
<dbReference type="InterPro" id="IPR039420">
    <property type="entry name" value="WalR-like"/>
</dbReference>
<dbReference type="InterPro" id="IPR011006">
    <property type="entry name" value="CheY-like_superfamily"/>
</dbReference>
<dbReference type="PROSITE" id="PS50110">
    <property type="entry name" value="RESPONSE_REGULATORY"/>
    <property type="match status" value="1"/>
</dbReference>
<dbReference type="Pfam" id="PF00486">
    <property type="entry name" value="Trans_reg_C"/>
    <property type="match status" value="1"/>
</dbReference>
<dbReference type="PROSITE" id="PS51755">
    <property type="entry name" value="OMPR_PHOB"/>
    <property type="match status" value="1"/>
</dbReference>
<keyword evidence="12" id="KW-1185">Reference proteome</keyword>
<gene>
    <name evidence="11" type="ORF">LB941_00050</name>
</gene>
<evidence type="ECO:0000256" key="7">
    <source>
        <dbReference type="PROSITE-ProRule" id="PRU00169"/>
    </source>
</evidence>
<dbReference type="PANTHER" id="PTHR48111">
    <property type="entry name" value="REGULATOR OF RPOS"/>
    <property type="match status" value="1"/>
</dbReference>
<keyword evidence="5" id="KW-0010">Activator</keyword>
<evidence type="ECO:0000256" key="1">
    <source>
        <dbReference type="ARBA" id="ARBA00022553"/>
    </source>
</evidence>
<reference evidence="11 12" key="1">
    <citation type="journal article" date="2023" name="Int. J. Syst. Evol. Microbiol.">
        <title>Ligilactobacillus ubinensis sp. nov., a novel species isolated from the wild ferment of a durian fruit (Durio zibethinus).</title>
        <authorList>
            <person name="Heng Y.C."/>
            <person name="Menon N."/>
            <person name="Chen B."/>
            <person name="Loo B.Z.L."/>
            <person name="Wong G.W.J."/>
            <person name="Lim A.C.H."/>
            <person name="Silvaraju S."/>
            <person name="Kittelmann S."/>
        </authorList>
    </citation>
    <scope>NUCLEOTIDE SEQUENCE [LARGE SCALE GENOMIC DNA]</scope>
    <source>
        <strain evidence="11 12">WILCCON 0076</strain>
    </source>
</reference>
<keyword evidence="4 8" id="KW-0238">DNA-binding</keyword>
<feature type="DNA-binding region" description="OmpR/PhoB-type" evidence="8">
    <location>
        <begin position="124"/>
        <end position="222"/>
    </location>
</feature>
<dbReference type="GO" id="GO:0006355">
    <property type="term" value="P:regulation of DNA-templated transcription"/>
    <property type="evidence" value="ECO:0007669"/>
    <property type="project" value="InterPro"/>
</dbReference>
<evidence type="ECO:0000313" key="12">
    <source>
        <dbReference type="Proteomes" id="UP001139006"/>
    </source>
</evidence>
<keyword evidence="1 7" id="KW-0597">Phosphoprotein</keyword>
<dbReference type="GO" id="GO:0032993">
    <property type="term" value="C:protein-DNA complex"/>
    <property type="evidence" value="ECO:0007669"/>
    <property type="project" value="TreeGrafter"/>
</dbReference>
<keyword evidence="2" id="KW-0902">Two-component regulatory system</keyword>
<dbReference type="Pfam" id="PF00072">
    <property type="entry name" value="Response_reg"/>
    <property type="match status" value="1"/>
</dbReference>
<dbReference type="GO" id="GO:0005829">
    <property type="term" value="C:cytosol"/>
    <property type="evidence" value="ECO:0007669"/>
    <property type="project" value="TreeGrafter"/>
</dbReference>
<dbReference type="GO" id="GO:0000156">
    <property type="term" value="F:phosphorelay response regulator activity"/>
    <property type="evidence" value="ECO:0007669"/>
    <property type="project" value="TreeGrafter"/>
</dbReference>
<evidence type="ECO:0000256" key="3">
    <source>
        <dbReference type="ARBA" id="ARBA00023015"/>
    </source>
</evidence>
<evidence type="ECO:0000256" key="4">
    <source>
        <dbReference type="ARBA" id="ARBA00023125"/>
    </source>
</evidence>
<dbReference type="EMBL" id="JAIULA010000001">
    <property type="protein sequence ID" value="MCP0885722.1"/>
    <property type="molecule type" value="Genomic_DNA"/>
</dbReference>